<dbReference type="SUPFAM" id="SSF53901">
    <property type="entry name" value="Thiolase-like"/>
    <property type="match status" value="2"/>
</dbReference>
<evidence type="ECO:0000256" key="1">
    <source>
        <dbReference type="ARBA" id="ARBA00010982"/>
    </source>
</evidence>
<dbReference type="NCBIfam" id="TIGR01930">
    <property type="entry name" value="AcCoA-C-Actrans"/>
    <property type="match status" value="1"/>
</dbReference>
<dbReference type="InterPro" id="IPR020613">
    <property type="entry name" value="Thiolase_CS"/>
</dbReference>
<evidence type="ECO:0000313" key="9">
    <source>
        <dbReference type="Proteomes" id="UP000577346"/>
    </source>
</evidence>
<feature type="active site" description="Acyl-thioester intermediate" evidence="4">
    <location>
        <position position="97"/>
    </location>
</feature>
<dbReference type="InterPro" id="IPR020616">
    <property type="entry name" value="Thiolase_N"/>
</dbReference>
<evidence type="ECO:0000313" key="8">
    <source>
        <dbReference type="EMBL" id="MBA6150445.1"/>
    </source>
</evidence>
<sequence>MSGGLCTVFDDVAIVDMVRTPWVDLGGALATVSPIDLAIKAGRAVLARAGSDPQAVGSVLAGSMAQASFDAYFLPRHVGLYCGVPLAVPALAVQRICGTGLELLRQAAEQLRSGAPQVLCVGAESMSRNPIAAYEHRGGFRLGAPVGFKDFLWEALYDPAADVDMIGTADNLAREHGLARETVDAWALRSHQRALQAQQAGWFAEEIVSISSESFFADGYQPRGIELPRGLAEVSRDSHPRPTDAAALARLRTVHPGGVQTAGNSCAVADGAAAVVAPYASCTRPPLAKLLMATAVGVSPHTMGIGPVPAIELLLRRSGLRADQIDRFEINEAQAAQVVAVAQALQLDVAKLNVHGGAIALGHPLAATGLRLVHTLARQLQQGNLRYGVAAACIGGGQGMALLIENPRFTA</sequence>
<name>A0A7W2R218_9PSED</name>
<comment type="similarity">
    <text evidence="1 5">Belongs to the thiolase-like superfamily. Thiolase family.</text>
</comment>
<dbReference type="GO" id="GO:0006635">
    <property type="term" value="P:fatty acid beta-oxidation"/>
    <property type="evidence" value="ECO:0007669"/>
    <property type="project" value="TreeGrafter"/>
</dbReference>
<evidence type="ECO:0000256" key="5">
    <source>
        <dbReference type="RuleBase" id="RU003557"/>
    </source>
</evidence>
<evidence type="ECO:0000256" key="4">
    <source>
        <dbReference type="PIRSR" id="PIRSR000429-1"/>
    </source>
</evidence>
<dbReference type="PANTHER" id="PTHR18919:SF107">
    <property type="entry name" value="ACETYL-COA ACETYLTRANSFERASE, CYTOSOLIC"/>
    <property type="match status" value="1"/>
</dbReference>
<dbReference type="EMBL" id="JACGDA010000069">
    <property type="protein sequence ID" value="MBA6150445.1"/>
    <property type="molecule type" value="Genomic_DNA"/>
</dbReference>
<dbReference type="PROSITE" id="PS00737">
    <property type="entry name" value="THIOLASE_2"/>
    <property type="match status" value="1"/>
</dbReference>
<dbReference type="GO" id="GO:0003985">
    <property type="term" value="F:acetyl-CoA C-acetyltransferase activity"/>
    <property type="evidence" value="ECO:0007669"/>
    <property type="project" value="TreeGrafter"/>
</dbReference>
<feature type="domain" description="Thiolase N-terminal" evidence="6">
    <location>
        <begin position="12"/>
        <end position="276"/>
    </location>
</feature>
<protein>
    <submittedName>
        <fullName evidence="8">Thiolase family protein</fullName>
    </submittedName>
</protein>
<dbReference type="Proteomes" id="UP000577346">
    <property type="component" value="Unassembled WGS sequence"/>
</dbReference>
<feature type="active site" description="Proton acceptor" evidence="4">
    <location>
        <position position="393"/>
    </location>
</feature>
<dbReference type="Gene3D" id="3.40.47.10">
    <property type="match status" value="1"/>
</dbReference>
<dbReference type="InterPro" id="IPR002155">
    <property type="entry name" value="Thiolase"/>
</dbReference>
<feature type="active site" description="Proton acceptor" evidence="4">
    <location>
        <position position="363"/>
    </location>
</feature>
<dbReference type="RefSeq" id="WP_182337248.1">
    <property type="nucleotide sequence ID" value="NZ_JACGDA010000069.1"/>
</dbReference>
<feature type="domain" description="Thiolase C-terminal" evidence="7">
    <location>
        <begin position="286"/>
        <end position="405"/>
    </location>
</feature>
<dbReference type="InterPro" id="IPR016039">
    <property type="entry name" value="Thiolase-like"/>
</dbReference>
<reference evidence="8 9" key="1">
    <citation type="submission" date="2020-07" db="EMBL/GenBank/DDBJ databases">
        <title>Diversity of carbapenemase encoding genes among Pseudomonas putida group clinical isolates in a tertiary Brazilian hospital.</title>
        <authorList>
            <person name="Alberto-Lei F."/>
            <person name="Nodari C.S."/>
            <person name="Streling A.P."/>
            <person name="Paulino J.T."/>
            <person name="Bessa-Neto F.O."/>
            <person name="Cayo R."/>
            <person name="Gales A.C."/>
        </authorList>
    </citation>
    <scope>NUCLEOTIDE SEQUENCE [LARGE SCALE GENOMIC DNA]</scope>
    <source>
        <strain evidence="8 9">11213</strain>
    </source>
</reference>
<comment type="caution">
    <text evidence="8">The sequence shown here is derived from an EMBL/GenBank/DDBJ whole genome shotgun (WGS) entry which is preliminary data.</text>
</comment>
<organism evidence="8 9">
    <name type="scientific">Pseudomonas juntendi</name>
    <dbReference type="NCBI Taxonomy" id="2666183"/>
    <lineage>
        <taxon>Bacteria</taxon>
        <taxon>Pseudomonadati</taxon>
        <taxon>Pseudomonadota</taxon>
        <taxon>Gammaproteobacteria</taxon>
        <taxon>Pseudomonadales</taxon>
        <taxon>Pseudomonadaceae</taxon>
        <taxon>Pseudomonas</taxon>
    </lineage>
</organism>
<dbReference type="AlphaFoldDB" id="A0A7W2R218"/>
<evidence type="ECO:0000256" key="2">
    <source>
        <dbReference type="ARBA" id="ARBA00022679"/>
    </source>
</evidence>
<dbReference type="InterPro" id="IPR020617">
    <property type="entry name" value="Thiolase_C"/>
</dbReference>
<dbReference type="PIRSF" id="PIRSF000429">
    <property type="entry name" value="Ac-CoA_Ac_transf"/>
    <property type="match status" value="1"/>
</dbReference>
<keyword evidence="2 5" id="KW-0808">Transferase</keyword>
<dbReference type="PROSITE" id="PS00099">
    <property type="entry name" value="THIOLASE_3"/>
    <property type="match status" value="1"/>
</dbReference>
<dbReference type="PANTHER" id="PTHR18919">
    <property type="entry name" value="ACETYL-COA C-ACYLTRANSFERASE"/>
    <property type="match status" value="1"/>
</dbReference>
<dbReference type="Pfam" id="PF00108">
    <property type="entry name" value="Thiolase_N"/>
    <property type="match status" value="1"/>
</dbReference>
<dbReference type="CDD" id="cd00751">
    <property type="entry name" value="thiolase"/>
    <property type="match status" value="1"/>
</dbReference>
<gene>
    <name evidence="8" type="ORF">H4C15_23545</name>
</gene>
<accession>A0A7W2R218</accession>
<proteinExistence type="inferred from homology"/>
<evidence type="ECO:0000256" key="3">
    <source>
        <dbReference type="ARBA" id="ARBA00023315"/>
    </source>
</evidence>
<dbReference type="Pfam" id="PF02803">
    <property type="entry name" value="Thiolase_C"/>
    <property type="match status" value="1"/>
</dbReference>
<evidence type="ECO:0000259" key="6">
    <source>
        <dbReference type="Pfam" id="PF00108"/>
    </source>
</evidence>
<dbReference type="InterPro" id="IPR020610">
    <property type="entry name" value="Thiolase_AS"/>
</dbReference>
<evidence type="ECO:0000259" key="7">
    <source>
        <dbReference type="Pfam" id="PF02803"/>
    </source>
</evidence>
<keyword evidence="3 5" id="KW-0012">Acyltransferase</keyword>